<reference evidence="12 13" key="1">
    <citation type="journal article" date="2016" name="Nat. Commun.">
        <title>Thousands of microbial genomes shed light on interconnected biogeochemical processes in an aquifer system.</title>
        <authorList>
            <person name="Anantharaman K."/>
            <person name="Brown C.T."/>
            <person name="Hug L.A."/>
            <person name="Sharon I."/>
            <person name="Castelle C.J."/>
            <person name="Probst A.J."/>
            <person name="Thomas B.C."/>
            <person name="Singh A."/>
            <person name="Wilkins M.J."/>
            <person name="Karaoz U."/>
            <person name="Brodie E.L."/>
            <person name="Williams K.H."/>
            <person name="Hubbard S.S."/>
            <person name="Banfield J.F."/>
        </authorList>
    </citation>
    <scope>NUCLEOTIDE SEQUENCE [LARGE SCALE GENOMIC DNA]</scope>
</reference>
<dbReference type="Pfam" id="PF03054">
    <property type="entry name" value="tRNA_Me_trans"/>
    <property type="match status" value="1"/>
</dbReference>
<feature type="binding site" evidence="9">
    <location>
        <position position="38"/>
    </location>
    <ligand>
        <name>ATP</name>
        <dbReference type="ChEBI" id="CHEBI:30616"/>
    </ligand>
</feature>
<keyword evidence="9" id="KW-0963">Cytoplasm</keyword>
<feature type="binding site" evidence="9">
    <location>
        <position position="124"/>
    </location>
    <ligand>
        <name>ATP</name>
        <dbReference type="ChEBI" id="CHEBI:30616"/>
    </ligand>
</feature>
<dbReference type="Pfam" id="PF20258">
    <property type="entry name" value="tRNA_Me_trans_C"/>
    <property type="match status" value="1"/>
</dbReference>
<dbReference type="InterPro" id="IPR014729">
    <property type="entry name" value="Rossmann-like_a/b/a_fold"/>
</dbReference>
<dbReference type="PANTHER" id="PTHR11933:SF5">
    <property type="entry name" value="MITOCHONDRIAL TRNA-SPECIFIC 2-THIOURIDYLASE 1"/>
    <property type="match status" value="1"/>
</dbReference>
<feature type="region of interest" description="Interaction with target base in tRNA" evidence="9">
    <location>
        <begin position="95"/>
        <end position="97"/>
    </location>
</feature>
<feature type="domain" description="tRNA-specific 2-thiouridylase MnmA-like C-terminal" evidence="10">
    <location>
        <begin position="277"/>
        <end position="348"/>
    </location>
</feature>
<dbReference type="InterPro" id="IPR046885">
    <property type="entry name" value="MnmA-like_C"/>
</dbReference>
<dbReference type="CDD" id="cd01998">
    <property type="entry name" value="MnmA_TRMU-like"/>
    <property type="match status" value="1"/>
</dbReference>
<dbReference type="GO" id="GO:0005737">
    <property type="term" value="C:cytoplasm"/>
    <property type="evidence" value="ECO:0007669"/>
    <property type="project" value="UniProtKB-SubCell"/>
</dbReference>
<dbReference type="GO" id="GO:0000049">
    <property type="term" value="F:tRNA binding"/>
    <property type="evidence" value="ECO:0007669"/>
    <property type="project" value="UniProtKB-KW"/>
</dbReference>
<keyword evidence="3 9" id="KW-0819">tRNA processing</keyword>
<sequence>MKKNQKSKILVCLSGGVDSSVTAALLVRAGHDVTAAFMIQYRSEDENCWRYEYRDAVRVAAHLGIPLLRFDFTKEYEKKVLQKVYKEYEAGRTPNPDILCNQYIKFGVWLEKANELGFDYLATGHYARIKKKAGEYFLATSKDTRKDQTYFLHQLNQKQLAYTLFPIGNYAKTQVRTLAKKFKLPTADKAESMGICFIGEVPMKKFLQPKIKSKPGSIISTNGEEVGRHSGLAFATIGQRHNTGIAKQGTALYVVGKNLAKNTLIVGAKDDPKLLQSKIIIENMHWISGQKPKLPLRCMVRLRHQQSLQKCRIESLDKIIFDKPQWGVTPGQYAVLYQNNICLGGGAVATINYPV</sequence>
<dbReference type="GO" id="GO:0002143">
    <property type="term" value="P:tRNA wobble position uridine thiolation"/>
    <property type="evidence" value="ECO:0007669"/>
    <property type="project" value="TreeGrafter"/>
</dbReference>
<dbReference type="NCBIfam" id="NF001138">
    <property type="entry name" value="PRK00143.1"/>
    <property type="match status" value="1"/>
</dbReference>
<keyword evidence="7" id="KW-1015">Disulfide bond</keyword>
<dbReference type="AlphaFoldDB" id="A0A1F6N2Q5"/>
<evidence type="ECO:0000256" key="3">
    <source>
        <dbReference type="ARBA" id="ARBA00022694"/>
    </source>
</evidence>
<organism evidence="12 13">
    <name type="scientific">Candidatus Magasanikbacteria bacterium RIFCSPLOWO2_01_FULL_40_15</name>
    <dbReference type="NCBI Taxonomy" id="1798686"/>
    <lineage>
        <taxon>Bacteria</taxon>
        <taxon>Candidatus Magasanikiibacteriota</taxon>
    </lineage>
</organism>
<feature type="active site" description="Cysteine persulfide intermediate" evidence="9">
    <location>
        <position position="196"/>
    </location>
</feature>
<evidence type="ECO:0000313" key="12">
    <source>
        <dbReference type="EMBL" id="OGH77943.1"/>
    </source>
</evidence>
<keyword evidence="1 9" id="KW-0820">tRNA-binding</keyword>
<dbReference type="EC" id="2.8.1.13" evidence="9"/>
<evidence type="ECO:0000313" key="13">
    <source>
        <dbReference type="Proteomes" id="UP000177040"/>
    </source>
</evidence>
<feature type="domain" description="tRNA-specific 2-thiouridylase MnmA-like central" evidence="11">
    <location>
        <begin position="204"/>
        <end position="267"/>
    </location>
</feature>
<keyword evidence="6 9" id="KW-0694">RNA-binding</keyword>
<dbReference type="EMBL" id="MFQH01000020">
    <property type="protein sequence ID" value="OGH77943.1"/>
    <property type="molecule type" value="Genomic_DNA"/>
</dbReference>
<accession>A0A1F6N2Q5</accession>
<dbReference type="Gene3D" id="2.30.30.280">
    <property type="entry name" value="Adenine nucleotide alpha hydrolases-like domains"/>
    <property type="match status" value="1"/>
</dbReference>
<evidence type="ECO:0000256" key="6">
    <source>
        <dbReference type="ARBA" id="ARBA00022884"/>
    </source>
</evidence>
<evidence type="ECO:0000259" key="11">
    <source>
        <dbReference type="Pfam" id="PF20259"/>
    </source>
</evidence>
<dbReference type="Gene3D" id="2.40.30.10">
    <property type="entry name" value="Translation factors"/>
    <property type="match status" value="1"/>
</dbReference>
<keyword evidence="5 9" id="KW-0067">ATP-binding</keyword>
<feature type="active site" description="Nucleophile" evidence="9">
    <location>
        <position position="100"/>
    </location>
</feature>
<evidence type="ECO:0000256" key="7">
    <source>
        <dbReference type="ARBA" id="ARBA00023157"/>
    </source>
</evidence>
<evidence type="ECO:0000259" key="10">
    <source>
        <dbReference type="Pfam" id="PF20258"/>
    </source>
</evidence>
<dbReference type="GO" id="GO:0005524">
    <property type="term" value="F:ATP binding"/>
    <property type="evidence" value="ECO:0007669"/>
    <property type="project" value="UniProtKB-KW"/>
</dbReference>
<evidence type="ECO:0000256" key="5">
    <source>
        <dbReference type="ARBA" id="ARBA00022840"/>
    </source>
</evidence>
<dbReference type="PANTHER" id="PTHR11933">
    <property type="entry name" value="TRNA 5-METHYLAMINOMETHYL-2-THIOURIDYLATE -METHYLTRANSFERASE"/>
    <property type="match status" value="1"/>
</dbReference>
<dbReference type="Pfam" id="PF20259">
    <property type="entry name" value="tRNA_Me_trans_M"/>
    <property type="match status" value="1"/>
</dbReference>
<name>A0A1F6N2Q5_9BACT</name>
<dbReference type="SUPFAM" id="SSF52402">
    <property type="entry name" value="Adenine nucleotide alpha hydrolases-like"/>
    <property type="match status" value="1"/>
</dbReference>
<comment type="caution">
    <text evidence="9">Lacks conserved residue(s) required for the propagation of feature annotation.</text>
</comment>
<dbReference type="InterPro" id="IPR046884">
    <property type="entry name" value="MnmA-like_central"/>
</dbReference>
<dbReference type="HAMAP" id="MF_00144">
    <property type="entry name" value="tRNA_thiouridyl_MnmA"/>
    <property type="match status" value="1"/>
</dbReference>
<dbReference type="GO" id="GO:0103016">
    <property type="term" value="F:tRNA-uridine 2-sulfurtransferase activity"/>
    <property type="evidence" value="ECO:0007669"/>
    <property type="project" value="UniProtKB-EC"/>
</dbReference>
<feature type="region of interest" description="Interaction with tRNA" evidence="9">
    <location>
        <begin position="146"/>
        <end position="148"/>
    </location>
</feature>
<comment type="catalytic activity">
    <reaction evidence="8 9">
        <text>S-sulfanyl-L-cysteinyl-[protein] + uridine(34) in tRNA + AH2 + ATP = 2-thiouridine(34) in tRNA + L-cysteinyl-[protein] + A + AMP + diphosphate + H(+)</text>
        <dbReference type="Rhea" id="RHEA:47032"/>
        <dbReference type="Rhea" id="RHEA-COMP:10131"/>
        <dbReference type="Rhea" id="RHEA-COMP:11726"/>
        <dbReference type="Rhea" id="RHEA-COMP:11727"/>
        <dbReference type="Rhea" id="RHEA-COMP:11728"/>
        <dbReference type="ChEBI" id="CHEBI:13193"/>
        <dbReference type="ChEBI" id="CHEBI:15378"/>
        <dbReference type="ChEBI" id="CHEBI:17499"/>
        <dbReference type="ChEBI" id="CHEBI:29950"/>
        <dbReference type="ChEBI" id="CHEBI:30616"/>
        <dbReference type="ChEBI" id="CHEBI:33019"/>
        <dbReference type="ChEBI" id="CHEBI:61963"/>
        <dbReference type="ChEBI" id="CHEBI:65315"/>
        <dbReference type="ChEBI" id="CHEBI:87170"/>
        <dbReference type="ChEBI" id="CHEBI:456215"/>
        <dbReference type="EC" id="2.8.1.13"/>
    </reaction>
</comment>
<evidence type="ECO:0000256" key="8">
    <source>
        <dbReference type="ARBA" id="ARBA00051542"/>
    </source>
</evidence>
<evidence type="ECO:0000256" key="1">
    <source>
        <dbReference type="ARBA" id="ARBA00022555"/>
    </source>
</evidence>
<evidence type="ECO:0000256" key="2">
    <source>
        <dbReference type="ARBA" id="ARBA00022679"/>
    </source>
</evidence>
<comment type="similarity">
    <text evidence="9">Belongs to the MnmA/TRMU family.</text>
</comment>
<keyword evidence="2 9" id="KW-0808">Transferase</keyword>
<dbReference type="FunFam" id="2.30.30.280:FF:000001">
    <property type="entry name" value="tRNA-specific 2-thiouridylase MnmA"/>
    <property type="match status" value="1"/>
</dbReference>
<dbReference type="NCBIfam" id="TIGR00420">
    <property type="entry name" value="trmU"/>
    <property type="match status" value="1"/>
</dbReference>
<dbReference type="Gene3D" id="3.40.50.620">
    <property type="entry name" value="HUPs"/>
    <property type="match status" value="1"/>
</dbReference>
<dbReference type="InterPro" id="IPR023382">
    <property type="entry name" value="MnmA-like_central_sf"/>
</dbReference>
<protein>
    <recommendedName>
        <fullName evidence="9">tRNA-specific 2-thiouridylase MnmA</fullName>
        <ecNumber evidence="9">2.8.1.13</ecNumber>
    </recommendedName>
</protein>
<feature type="site" description="Interaction with tRNA" evidence="9">
    <location>
        <position position="332"/>
    </location>
</feature>
<gene>
    <name evidence="9" type="primary">mnmA</name>
    <name evidence="12" type="ORF">A2983_01200</name>
</gene>
<evidence type="ECO:0000256" key="9">
    <source>
        <dbReference type="HAMAP-Rule" id="MF_00144"/>
    </source>
</evidence>
<comment type="function">
    <text evidence="9">Catalyzes the 2-thiolation of uridine at the wobble position (U34) of tRNA, leading to the formation of s(2)U34.</text>
</comment>
<proteinExistence type="inferred from homology"/>
<comment type="caution">
    <text evidence="12">The sequence shown here is derived from an EMBL/GenBank/DDBJ whole genome shotgun (WGS) entry which is preliminary data.</text>
</comment>
<evidence type="ECO:0000256" key="4">
    <source>
        <dbReference type="ARBA" id="ARBA00022741"/>
    </source>
</evidence>
<dbReference type="InterPro" id="IPR004506">
    <property type="entry name" value="MnmA-like"/>
</dbReference>
<dbReference type="Proteomes" id="UP000177040">
    <property type="component" value="Unassembled WGS sequence"/>
</dbReference>
<comment type="subcellular location">
    <subcellularLocation>
        <location evidence="9">Cytoplasm</location>
    </subcellularLocation>
</comment>
<feature type="site" description="Interaction with tRNA" evidence="9">
    <location>
        <position position="125"/>
    </location>
</feature>
<keyword evidence="4 9" id="KW-0547">Nucleotide-binding</keyword>